<reference evidence="1 2" key="1">
    <citation type="submission" date="2018-04" db="EMBL/GenBank/DDBJ databases">
        <title>WGS assembly of Panicum hallii var. hallii HAL2.</title>
        <authorList>
            <person name="Lovell J."/>
            <person name="Jenkins J."/>
            <person name="Lowry D."/>
            <person name="Mamidi S."/>
            <person name="Sreedasyam A."/>
            <person name="Weng X."/>
            <person name="Barry K."/>
            <person name="Bonette J."/>
            <person name="Campitelli B."/>
            <person name="Daum C."/>
            <person name="Gordon S."/>
            <person name="Gould B."/>
            <person name="Lipzen A."/>
            <person name="MacQueen A."/>
            <person name="Palacio-Mejia J."/>
            <person name="Plott C."/>
            <person name="Shakirov E."/>
            <person name="Shu S."/>
            <person name="Yoshinaga Y."/>
            <person name="Zane M."/>
            <person name="Rokhsar D."/>
            <person name="Grimwood J."/>
            <person name="Schmutz J."/>
            <person name="Juenger T."/>
        </authorList>
    </citation>
    <scope>NUCLEOTIDE SEQUENCE [LARGE SCALE GENOMIC DNA]</scope>
    <source>
        <strain evidence="2">cv. HAL2</strain>
    </source>
</reference>
<sequence>MVLRKIWRCMSTCKPMYKESESWRYPMVQLSGIKTQGAAGNRLFMKKLKLGLPKLG</sequence>
<dbReference type="Proteomes" id="UP000244336">
    <property type="component" value="Chromosome 8"/>
</dbReference>
<proteinExistence type="predicted"/>
<keyword evidence="2" id="KW-1185">Reference proteome</keyword>
<dbReference type="Gramene" id="PUZ45411">
    <property type="protein sequence ID" value="PUZ45411"/>
    <property type="gene ID" value="GQ55_8G221100"/>
</dbReference>
<gene>
    <name evidence="1" type="ORF">GQ55_8G221100</name>
</gene>
<name>A0A2T7CQ09_9POAL</name>
<dbReference type="AlphaFoldDB" id="A0A2T7CQ09"/>
<accession>A0A2T7CQ09</accession>
<protein>
    <submittedName>
        <fullName evidence="1">Uncharacterized protein</fullName>
    </submittedName>
</protein>
<organism evidence="1 2">
    <name type="scientific">Panicum hallii var. hallii</name>
    <dbReference type="NCBI Taxonomy" id="1504633"/>
    <lineage>
        <taxon>Eukaryota</taxon>
        <taxon>Viridiplantae</taxon>
        <taxon>Streptophyta</taxon>
        <taxon>Embryophyta</taxon>
        <taxon>Tracheophyta</taxon>
        <taxon>Spermatophyta</taxon>
        <taxon>Magnoliopsida</taxon>
        <taxon>Liliopsida</taxon>
        <taxon>Poales</taxon>
        <taxon>Poaceae</taxon>
        <taxon>PACMAD clade</taxon>
        <taxon>Panicoideae</taxon>
        <taxon>Panicodae</taxon>
        <taxon>Paniceae</taxon>
        <taxon>Panicinae</taxon>
        <taxon>Panicum</taxon>
        <taxon>Panicum sect. Panicum</taxon>
    </lineage>
</organism>
<evidence type="ECO:0000313" key="2">
    <source>
        <dbReference type="Proteomes" id="UP000244336"/>
    </source>
</evidence>
<evidence type="ECO:0000313" key="1">
    <source>
        <dbReference type="EMBL" id="PUZ45411.1"/>
    </source>
</evidence>
<dbReference type="EMBL" id="CM009756">
    <property type="protein sequence ID" value="PUZ45411.1"/>
    <property type="molecule type" value="Genomic_DNA"/>
</dbReference>